<keyword evidence="2" id="KW-0732">Signal</keyword>
<feature type="compositionally biased region" description="Polar residues" evidence="7">
    <location>
        <begin position="343"/>
        <end position="362"/>
    </location>
</feature>
<dbReference type="Pfam" id="PF00768">
    <property type="entry name" value="Peptidase_S11"/>
    <property type="match status" value="1"/>
</dbReference>
<comment type="similarity">
    <text evidence="1">Belongs to the peptidase S11 family.</text>
</comment>
<evidence type="ECO:0000256" key="2">
    <source>
        <dbReference type="ARBA" id="ARBA00022729"/>
    </source>
</evidence>
<dbReference type="GO" id="GO:0006508">
    <property type="term" value="P:proteolysis"/>
    <property type="evidence" value="ECO:0007669"/>
    <property type="project" value="InterPro"/>
</dbReference>
<name>A0A6J7HUI8_9ZZZZ</name>
<evidence type="ECO:0000256" key="5">
    <source>
        <dbReference type="ARBA" id="ARBA00022984"/>
    </source>
</evidence>
<dbReference type="GO" id="GO:0009252">
    <property type="term" value="P:peptidoglycan biosynthetic process"/>
    <property type="evidence" value="ECO:0007669"/>
    <property type="project" value="UniProtKB-KW"/>
</dbReference>
<sequence>MTFTSRPQSLRLGRGLTALTLASVTAVVSLLLAAGPAAAEPIGGPNLTGYDVIVDPGKQASDVPNVAASTWVLADLDTGAILAAQGPHVQRSPASVLKTLTLLTLVQRLDPATVYTTNVDDVTVDGSRVGIVENAPYSVSDLFHGLVMQSGNDCAHALAMLNGGVETTVSQMNDEAQRIQAYDTVAKTPHGLEAPGQVTSAYDLALISRAGLNRPDFYDYVNTINYEMPGFLPEKEGDPRPTFTIATQNPLFINDYPGAIGVKTGWTDEAGRTFVGAAEQDGHRLIVTLMNVQDDIIDVAAPLLDWGFANEGELTPVGYLVDPVSADATASASAERAGGDSKAPSSAEPTPSGAQTAATPTSSSVSKGWLWGFGAVIVLAFFLIGAGVRVWRKPVPAPRHRR</sequence>
<dbReference type="InterPro" id="IPR018044">
    <property type="entry name" value="Peptidase_S11"/>
</dbReference>
<keyword evidence="6" id="KW-0961">Cell wall biogenesis/degradation</keyword>
<feature type="domain" description="Peptidase S11 D-alanyl-D-alanine carboxypeptidase A N-terminal" evidence="9">
    <location>
        <begin position="60"/>
        <end position="293"/>
    </location>
</feature>
<dbReference type="InterPro" id="IPR001967">
    <property type="entry name" value="Peptidase_S11_N"/>
</dbReference>
<keyword evidence="8" id="KW-1133">Transmembrane helix</keyword>
<dbReference type="SUPFAM" id="SSF56601">
    <property type="entry name" value="beta-lactamase/transpeptidase-like"/>
    <property type="match status" value="1"/>
</dbReference>
<evidence type="ECO:0000256" key="6">
    <source>
        <dbReference type="ARBA" id="ARBA00023316"/>
    </source>
</evidence>
<dbReference type="GO" id="GO:0008360">
    <property type="term" value="P:regulation of cell shape"/>
    <property type="evidence" value="ECO:0007669"/>
    <property type="project" value="UniProtKB-KW"/>
</dbReference>
<feature type="region of interest" description="Disordered" evidence="7">
    <location>
        <begin position="331"/>
        <end position="362"/>
    </location>
</feature>
<evidence type="ECO:0000259" key="9">
    <source>
        <dbReference type="Pfam" id="PF00768"/>
    </source>
</evidence>
<dbReference type="PANTHER" id="PTHR21581:SF33">
    <property type="entry name" value="D-ALANYL-D-ALANINE CARBOXYPEPTIDASE DACB"/>
    <property type="match status" value="1"/>
</dbReference>
<keyword evidence="8" id="KW-0812">Transmembrane</keyword>
<evidence type="ECO:0000313" key="10">
    <source>
        <dbReference type="EMBL" id="CAB4920040.1"/>
    </source>
</evidence>
<dbReference type="Gene3D" id="3.40.710.10">
    <property type="entry name" value="DD-peptidase/beta-lactamase superfamily"/>
    <property type="match status" value="1"/>
</dbReference>
<evidence type="ECO:0000256" key="3">
    <source>
        <dbReference type="ARBA" id="ARBA00022801"/>
    </source>
</evidence>
<dbReference type="GO" id="GO:0009002">
    <property type="term" value="F:serine-type D-Ala-D-Ala carboxypeptidase activity"/>
    <property type="evidence" value="ECO:0007669"/>
    <property type="project" value="InterPro"/>
</dbReference>
<dbReference type="GO" id="GO:0071555">
    <property type="term" value="P:cell wall organization"/>
    <property type="evidence" value="ECO:0007669"/>
    <property type="project" value="UniProtKB-KW"/>
</dbReference>
<keyword evidence="5" id="KW-0573">Peptidoglycan synthesis</keyword>
<evidence type="ECO:0000256" key="1">
    <source>
        <dbReference type="ARBA" id="ARBA00007164"/>
    </source>
</evidence>
<dbReference type="PRINTS" id="PR00725">
    <property type="entry name" value="DADACBPTASE1"/>
</dbReference>
<keyword evidence="4" id="KW-0133">Cell shape</keyword>
<keyword evidence="3" id="KW-0378">Hydrolase</keyword>
<proteinExistence type="inferred from homology"/>
<dbReference type="InterPro" id="IPR012338">
    <property type="entry name" value="Beta-lactam/transpept-like"/>
</dbReference>
<organism evidence="10">
    <name type="scientific">freshwater metagenome</name>
    <dbReference type="NCBI Taxonomy" id="449393"/>
    <lineage>
        <taxon>unclassified sequences</taxon>
        <taxon>metagenomes</taxon>
        <taxon>ecological metagenomes</taxon>
    </lineage>
</organism>
<evidence type="ECO:0000256" key="4">
    <source>
        <dbReference type="ARBA" id="ARBA00022960"/>
    </source>
</evidence>
<evidence type="ECO:0000256" key="7">
    <source>
        <dbReference type="SAM" id="MobiDB-lite"/>
    </source>
</evidence>
<keyword evidence="8" id="KW-0472">Membrane</keyword>
<reference evidence="10" key="1">
    <citation type="submission" date="2020-05" db="EMBL/GenBank/DDBJ databases">
        <authorList>
            <person name="Chiriac C."/>
            <person name="Salcher M."/>
            <person name="Ghai R."/>
            <person name="Kavagutti S V."/>
        </authorList>
    </citation>
    <scope>NUCLEOTIDE SEQUENCE</scope>
</reference>
<dbReference type="PANTHER" id="PTHR21581">
    <property type="entry name" value="D-ALANYL-D-ALANINE CARBOXYPEPTIDASE"/>
    <property type="match status" value="1"/>
</dbReference>
<accession>A0A6J7HUI8</accession>
<dbReference type="AlphaFoldDB" id="A0A6J7HUI8"/>
<dbReference type="EMBL" id="CAFBMR010000060">
    <property type="protein sequence ID" value="CAB4920040.1"/>
    <property type="molecule type" value="Genomic_DNA"/>
</dbReference>
<protein>
    <submittedName>
        <fullName evidence="10">Unannotated protein</fullName>
    </submittedName>
</protein>
<gene>
    <name evidence="10" type="ORF">UFOPK3610_01358</name>
</gene>
<feature type="transmembrane region" description="Helical" evidence="8">
    <location>
        <begin position="369"/>
        <end position="391"/>
    </location>
</feature>
<evidence type="ECO:0000256" key="8">
    <source>
        <dbReference type="SAM" id="Phobius"/>
    </source>
</evidence>